<feature type="region of interest" description="Disordered" evidence="1">
    <location>
        <begin position="89"/>
        <end position="113"/>
    </location>
</feature>
<dbReference type="Proteomes" id="UP000076154">
    <property type="component" value="Unassembled WGS sequence"/>
</dbReference>
<keyword evidence="5" id="KW-1185">Reference proteome</keyword>
<sequence length="612" mass="67617">MELKLVYRALRKISDWTLAGFFSEVYVEGQRNVGKDGPLIIASTHHNEIIDIATLAATIPHRRHLSFWAKSSMFANPITRAILESSGAIPVRRNPNNGGSASSSAATNTNTTQTSLFRDTSTALASGGVIGVFPEGTSYTQPGIAQVLPGAAWTAVEYVRWVRATGKGKREGEEELTIVPTTIVYTDKARYLSRIVVRYGTPIVTSTYIQEVFEDDRDVRDAVKTIMAEVERQMKEMSVNAPGWDTLYAANMAREILWEDEKNIPLKDWVEISQTLVNLFTPPPNPTTHEIYQLDAVIPPLTRYHALLYHTGIKHYILNSLLPTTSSSIPFSKFPRTLLLTLPKTLLGLFLFTPPLLLHIPAYITGTLAARCFGGRRDEETKAQYKAVGGGVGFGIGVGIFLGLMRRVSRLVDERKWAEGVLDSMGEKRWWVESMLGWIEKTGWMGKALGVYVGVRMMVRWHNALVLTAALYISGNYKRLKTFLTFWKLLGGLSLPLNKRLNEQELKIYTRSPQPPRNSFIKNVAKSASTVASSSSSSSSAPSPTSPTNEMEVEVEPKPIASTKLIRPLLDARGEAVSALGAFLREFEKSGGGGREDGGLIQFLWGKGARVP</sequence>
<dbReference type="AlphaFoldDB" id="A0A369K0S4"/>
<gene>
    <name evidence="4" type="primary">SCT1</name>
    <name evidence="4" type="ORF">Hypma_006092</name>
</gene>
<evidence type="ECO:0000259" key="3">
    <source>
        <dbReference type="SMART" id="SM00563"/>
    </source>
</evidence>
<evidence type="ECO:0000256" key="1">
    <source>
        <dbReference type="SAM" id="MobiDB-lite"/>
    </source>
</evidence>
<feature type="transmembrane region" description="Helical" evidence="2">
    <location>
        <begin position="384"/>
        <end position="405"/>
    </location>
</feature>
<keyword evidence="2" id="KW-1133">Transmembrane helix</keyword>
<dbReference type="InterPro" id="IPR002123">
    <property type="entry name" value="Plipid/glycerol_acylTrfase"/>
</dbReference>
<dbReference type="GO" id="GO:0016287">
    <property type="term" value="F:glycerone-phosphate O-acyltransferase activity"/>
    <property type="evidence" value="ECO:0007669"/>
    <property type="project" value="TreeGrafter"/>
</dbReference>
<dbReference type="InterPro" id="IPR052744">
    <property type="entry name" value="GPAT/DAPAT"/>
</dbReference>
<name>A0A369K0S4_HYPMA</name>
<protein>
    <submittedName>
        <fullName evidence="4">Glycerol-3-phosphate O-acyltransferase 1</fullName>
    </submittedName>
</protein>
<feature type="transmembrane region" description="Helical" evidence="2">
    <location>
        <begin position="346"/>
        <end position="364"/>
    </location>
</feature>
<dbReference type="GO" id="GO:0004366">
    <property type="term" value="F:glycerol-3-phosphate O-acyltransferase activity"/>
    <property type="evidence" value="ECO:0007669"/>
    <property type="project" value="TreeGrafter"/>
</dbReference>
<dbReference type="PANTHER" id="PTHR31605">
    <property type="entry name" value="GLYCEROL-3-PHOSPHATE O-ACYLTRANSFERASE 1"/>
    <property type="match status" value="1"/>
</dbReference>
<accession>A0A369K0S4</accession>
<dbReference type="EMBL" id="LUEZ02000040">
    <property type="protein sequence ID" value="RDB26185.1"/>
    <property type="molecule type" value="Genomic_DNA"/>
</dbReference>
<dbReference type="SMART" id="SM00563">
    <property type="entry name" value="PlsC"/>
    <property type="match status" value="1"/>
</dbReference>
<proteinExistence type="predicted"/>
<evidence type="ECO:0000256" key="2">
    <source>
        <dbReference type="SAM" id="Phobius"/>
    </source>
</evidence>
<dbReference type="OrthoDB" id="1044435at2759"/>
<reference evidence="4" key="1">
    <citation type="submission" date="2018-04" db="EMBL/GenBank/DDBJ databases">
        <title>Whole genome sequencing of Hypsizygus marmoreus.</title>
        <authorList>
            <person name="Choi I.-G."/>
            <person name="Min B."/>
            <person name="Kim J.-G."/>
            <person name="Kim S."/>
            <person name="Oh Y.-L."/>
            <person name="Kong W.-S."/>
            <person name="Park H."/>
            <person name="Jeong J."/>
            <person name="Song E.-S."/>
        </authorList>
    </citation>
    <scope>NUCLEOTIDE SEQUENCE [LARGE SCALE GENOMIC DNA]</scope>
    <source>
        <strain evidence="4">51987-8</strain>
    </source>
</reference>
<feature type="region of interest" description="Disordered" evidence="1">
    <location>
        <begin position="532"/>
        <end position="557"/>
    </location>
</feature>
<feature type="domain" description="Phospholipid/glycerol acyltransferase" evidence="3">
    <location>
        <begin position="39"/>
        <end position="186"/>
    </location>
</feature>
<dbReference type="CDD" id="cd07992">
    <property type="entry name" value="LPLAT_AAK14816-like"/>
    <property type="match status" value="1"/>
</dbReference>
<dbReference type="SUPFAM" id="SSF69593">
    <property type="entry name" value="Glycerol-3-phosphate (1)-acyltransferase"/>
    <property type="match status" value="1"/>
</dbReference>
<feature type="compositionally biased region" description="Low complexity" evidence="1">
    <location>
        <begin position="532"/>
        <end position="548"/>
    </location>
</feature>
<dbReference type="PANTHER" id="PTHR31605:SF0">
    <property type="entry name" value="GLYCEROL-3-PHOSPHATE O-ACYLTRANSFERASE 1"/>
    <property type="match status" value="1"/>
</dbReference>
<comment type="caution">
    <text evidence="4">The sequence shown here is derived from an EMBL/GenBank/DDBJ whole genome shotgun (WGS) entry which is preliminary data.</text>
</comment>
<dbReference type="InParanoid" id="A0A369K0S4"/>
<dbReference type="STRING" id="39966.A0A369K0S4"/>
<keyword evidence="2" id="KW-0472">Membrane</keyword>
<organism evidence="4 5">
    <name type="scientific">Hypsizygus marmoreus</name>
    <name type="common">White beech mushroom</name>
    <name type="synonym">Agaricus marmoreus</name>
    <dbReference type="NCBI Taxonomy" id="39966"/>
    <lineage>
        <taxon>Eukaryota</taxon>
        <taxon>Fungi</taxon>
        <taxon>Dikarya</taxon>
        <taxon>Basidiomycota</taxon>
        <taxon>Agaricomycotina</taxon>
        <taxon>Agaricomycetes</taxon>
        <taxon>Agaricomycetidae</taxon>
        <taxon>Agaricales</taxon>
        <taxon>Tricholomatineae</taxon>
        <taxon>Lyophyllaceae</taxon>
        <taxon>Hypsizygus</taxon>
    </lineage>
</organism>
<evidence type="ECO:0000313" key="5">
    <source>
        <dbReference type="Proteomes" id="UP000076154"/>
    </source>
</evidence>
<evidence type="ECO:0000313" key="4">
    <source>
        <dbReference type="EMBL" id="RDB26185.1"/>
    </source>
</evidence>
<dbReference type="GO" id="GO:0008654">
    <property type="term" value="P:phospholipid biosynthetic process"/>
    <property type="evidence" value="ECO:0007669"/>
    <property type="project" value="TreeGrafter"/>
</dbReference>
<feature type="compositionally biased region" description="Low complexity" evidence="1">
    <location>
        <begin position="94"/>
        <end position="113"/>
    </location>
</feature>
<keyword evidence="2" id="KW-0812">Transmembrane</keyword>
<dbReference type="Pfam" id="PF01553">
    <property type="entry name" value="Acyltransferase"/>
    <property type="match status" value="1"/>
</dbReference>